<dbReference type="InterPro" id="IPR037026">
    <property type="entry name" value="Vgr_OB-fold_dom_sf"/>
</dbReference>
<evidence type="ECO:0000259" key="2">
    <source>
        <dbReference type="Pfam" id="PF10106"/>
    </source>
</evidence>
<dbReference type="InterPro" id="IPR006533">
    <property type="entry name" value="T6SS_Vgr_RhsGE"/>
</dbReference>
<dbReference type="Gene3D" id="3.55.50.10">
    <property type="entry name" value="Baseplate protein-like domains"/>
    <property type="match status" value="1"/>
</dbReference>
<evidence type="ECO:0000313" key="5">
    <source>
        <dbReference type="Proteomes" id="UP000027644"/>
    </source>
</evidence>
<organism evidence="4 5">
    <name type="scientific">Snodgrassella alvi SCGC AB-598-J21</name>
    <dbReference type="NCBI Taxonomy" id="1385367"/>
    <lineage>
        <taxon>Bacteria</taxon>
        <taxon>Pseudomonadati</taxon>
        <taxon>Pseudomonadota</taxon>
        <taxon>Betaproteobacteria</taxon>
        <taxon>Neisseriales</taxon>
        <taxon>Neisseriaceae</taxon>
        <taxon>Snodgrassella</taxon>
    </lineage>
</organism>
<evidence type="ECO:0000259" key="1">
    <source>
        <dbReference type="Pfam" id="PF04717"/>
    </source>
</evidence>
<dbReference type="InterPro" id="IPR018769">
    <property type="entry name" value="VgrG2_DUF2345"/>
</dbReference>
<feature type="domain" description="DUF2345" evidence="2">
    <location>
        <begin position="635"/>
        <end position="778"/>
    </location>
</feature>
<dbReference type="Gene3D" id="2.30.110.50">
    <property type="match status" value="2"/>
</dbReference>
<dbReference type="Proteomes" id="UP000027644">
    <property type="component" value="Unassembled WGS sequence"/>
</dbReference>
<evidence type="ECO:0000313" key="4">
    <source>
        <dbReference type="EMBL" id="KEQ01433.1"/>
    </source>
</evidence>
<name>A0A074V7M7_9NEIS</name>
<dbReference type="InterPro" id="IPR006531">
    <property type="entry name" value="Gp5/Vgr_OB"/>
</dbReference>
<dbReference type="AlphaFoldDB" id="A0A074V7M7"/>
<gene>
    <name evidence="4" type="ORF">SASC598J21_007930</name>
</gene>
<accession>A0A074V7M7</accession>
<dbReference type="InterPro" id="IPR028244">
    <property type="entry name" value="T6SS_Rhs_Vgr_dom"/>
</dbReference>
<dbReference type="EMBL" id="AVQL01000418">
    <property type="protein sequence ID" value="KEQ01433.1"/>
    <property type="molecule type" value="Genomic_DNA"/>
</dbReference>
<dbReference type="Gene3D" id="4.10.220.110">
    <property type="match status" value="1"/>
</dbReference>
<evidence type="ECO:0000259" key="3">
    <source>
        <dbReference type="Pfam" id="PF13296"/>
    </source>
</evidence>
<dbReference type="Pfam" id="PF13296">
    <property type="entry name" value="T6SS_Vgr"/>
    <property type="match status" value="1"/>
</dbReference>
<proteinExistence type="predicted"/>
<feature type="domain" description="Gp5/Type VI secretion system Vgr protein OB-fold" evidence="1">
    <location>
        <begin position="447"/>
        <end position="495"/>
    </location>
</feature>
<dbReference type="Pfam" id="PF10106">
    <property type="entry name" value="DUF2345"/>
    <property type="match status" value="1"/>
</dbReference>
<dbReference type="Pfam" id="PF04717">
    <property type="entry name" value="Phage_base_V"/>
    <property type="match status" value="1"/>
</dbReference>
<dbReference type="Pfam" id="PF05954">
    <property type="entry name" value="Phage_GPD"/>
    <property type="match status" value="2"/>
</dbReference>
<evidence type="ECO:0008006" key="6">
    <source>
        <dbReference type="Google" id="ProtNLM"/>
    </source>
</evidence>
<feature type="domain" description="Putative type VI secretion system Rhs element associated Vgr" evidence="3">
    <location>
        <begin position="515"/>
        <end position="613"/>
    </location>
</feature>
<dbReference type="SUPFAM" id="SSF69279">
    <property type="entry name" value="Phage tail proteins"/>
    <property type="match status" value="2"/>
</dbReference>
<protein>
    <recommendedName>
        <fullName evidence="6">Rhs element Vgr protein</fullName>
    </recommendedName>
</protein>
<reference evidence="4 5" key="1">
    <citation type="journal article" date="2014" name="PLoS Genet.">
        <title>Hidden diversity in honey bee gut symbionts detected by single-cell genomics.</title>
        <authorList>
            <person name="Engel P."/>
            <person name="Stepanauskas R."/>
            <person name="Moran N."/>
        </authorList>
    </citation>
    <scope>NUCLEOTIDE SEQUENCE [LARGE SCALE GENOMIC DNA]</scope>
    <source>
        <strain evidence="4 5">SCGC AB-598-J21</strain>
    </source>
</reference>
<dbReference type="Gene3D" id="2.40.50.230">
    <property type="entry name" value="Gp5 N-terminal domain"/>
    <property type="match status" value="1"/>
</dbReference>
<dbReference type="SUPFAM" id="SSF69255">
    <property type="entry name" value="gp5 N-terminal domain-like"/>
    <property type="match status" value="1"/>
</dbReference>
<sequence>MQQRYYLKLNANLAKFDQFSVRRFNLEEKLDDYYVLQLEATHIAADLPLEKFIHQRVMFEMAPDIDWSGVMQVSRQQLDDSDNRRWHGVIQSAEQIATSADETCYRFTIVPRLALLNRITTTRLFQNETALSIVEKILRHHGFASEDFLLKSSRSLPRYEHRMQYRETDYAFIKRVLAREGLWFPFTQTASNEVISVADDASHYIQLRQQALPFKPDAGLESDLEGLESKLEAQLSFDVNATAQGIKDNLKQQLMQGLMAKYSVSEFHVGYKAQYESVQIKDYNYRDANNSLLGKAGFNEKQPAAFGQPYIYGFFHHKDSGQAQEYARILHEHSVSRHILATGKSNVQSFAPGFTMGFSSDARVGRIRQWLLVSVRHSGARDKDYINSFSAIPTDSQWRPEPIKHPIIDGTIPGTICDAGQGPYAWVDEMGRYIVKFNLDMDGWQPGGESRPIRLAKPYAGGQYGQHFPLHVGTEVQLAFQNGDPDRPYIIGVLHTSTQPDHIPNTWRTRNVIRTWANNKIRMEDLSGHEHIKMATEYHKTQLNLGHLVDSGRDKRGEGFELRTDGWGALRSARALYLTTENQASANGMQMDRTVAINEIEGALSQASHLADVTAKHTSLKPRLETLTNLGENCAYLEKPVILTSAVAGLAQVSPKSILNSVGQDIHQQAGKDVFTGAGENITQTAVKSVQVLAQTEDLNLVAGKKTARLASHGSTVEITAAKKISVQSVGDEVLVNAKSGIKLASGGAYIEIKGGKISLYSPGPIEYKGNHQFQGPQGGNFPLPELPGSVCLECLRKARAQGVGIVER</sequence>
<comment type="caution">
    <text evidence="4">The sequence shown here is derived from an EMBL/GenBank/DDBJ whole genome shotgun (WGS) entry which is preliminary data.</text>
</comment>
<dbReference type="NCBIfam" id="TIGR01646">
    <property type="entry name" value="vgr_GE"/>
    <property type="match status" value="1"/>
</dbReference>